<evidence type="ECO:0000256" key="1">
    <source>
        <dbReference type="SAM" id="MobiDB-lite"/>
    </source>
</evidence>
<evidence type="ECO:0000313" key="3">
    <source>
        <dbReference type="Proteomes" id="UP000284403"/>
    </source>
</evidence>
<proteinExistence type="predicted"/>
<feature type="non-terminal residue" evidence="2">
    <location>
        <position position="1"/>
    </location>
</feature>
<keyword evidence="3" id="KW-1185">Reference proteome</keyword>
<evidence type="ECO:0000313" key="2">
    <source>
        <dbReference type="EMBL" id="RNE94988.1"/>
    </source>
</evidence>
<protein>
    <submittedName>
        <fullName evidence="2">Uncharacterized protein</fullName>
    </submittedName>
</protein>
<name>A0A3R7R2I2_9TRYP</name>
<dbReference type="EMBL" id="MKKU01001561">
    <property type="protein sequence ID" value="RNE94988.1"/>
    <property type="molecule type" value="Genomic_DNA"/>
</dbReference>
<accession>A0A3R7R2I2</accession>
<dbReference type="AlphaFoldDB" id="A0A3R7R2I2"/>
<organism evidence="2 3">
    <name type="scientific">Trypanosoma conorhini</name>
    <dbReference type="NCBI Taxonomy" id="83891"/>
    <lineage>
        <taxon>Eukaryota</taxon>
        <taxon>Discoba</taxon>
        <taxon>Euglenozoa</taxon>
        <taxon>Kinetoplastea</taxon>
        <taxon>Metakinetoplastina</taxon>
        <taxon>Trypanosomatida</taxon>
        <taxon>Trypanosomatidae</taxon>
        <taxon>Trypanosoma</taxon>
    </lineage>
</organism>
<comment type="caution">
    <text evidence="2">The sequence shown here is derived from an EMBL/GenBank/DDBJ whole genome shotgun (WGS) entry which is preliminary data.</text>
</comment>
<dbReference type="Proteomes" id="UP000284403">
    <property type="component" value="Unassembled WGS sequence"/>
</dbReference>
<sequence>SSAPRRCYYRRPAGPTSAVGPLPPLRRGPCSPRVTRAKLCVRKVVALVPPSPSPSRPAAACETETPRARRWGREPRAARRLLPDCATSAPPPQRPPLLRRAPAAKRRQKGAAKGVCGASPAPRTVHTLRDGGPRGVNGQPPGGSRRGPQPHAHAHAPHPAHLQNARNDELIAASAKTPNAGNAPPPRHWQNAA</sequence>
<reference evidence="2 3" key="1">
    <citation type="journal article" date="2018" name="BMC Genomics">
        <title>Genomic comparison of Trypanosoma conorhini and Trypanosoma rangeli to Trypanosoma cruzi strains of high and low virulence.</title>
        <authorList>
            <person name="Bradwell K.R."/>
            <person name="Koparde V.N."/>
            <person name="Matveyev A.V."/>
            <person name="Serrano M.G."/>
            <person name="Alves J.M."/>
            <person name="Parikh H."/>
            <person name="Huang B."/>
            <person name="Lee V."/>
            <person name="Espinosa-Alvarez O."/>
            <person name="Ortiz P.A."/>
            <person name="Costa-Martins A.G."/>
            <person name="Teixeira M.M."/>
            <person name="Buck G.A."/>
        </authorList>
    </citation>
    <scope>NUCLEOTIDE SEQUENCE [LARGE SCALE GENOMIC DNA]</scope>
    <source>
        <strain evidence="2 3">025E</strain>
    </source>
</reference>
<feature type="region of interest" description="Disordered" evidence="1">
    <location>
        <begin position="1"/>
        <end position="32"/>
    </location>
</feature>
<feature type="compositionally biased region" description="Basic and acidic residues" evidence="1">
    <location>
        <begin position="64"/>
        <end position="77"/>
    </location>
</feature>
<feature type="region of interest" description="Disordered" evidence="1">
    <location>
        <begin position="49"/>
        <end position="193"/>
    </location>
</feature>
<dbReference type="GeneID" id="40323865"/>
<gene>
    <name evidence="2" type="ORF">Tco025E_10254</name>
</gene>
<dbReference type="RefSeq" id="XP_029222872.1">
    <property type="nucleotide sequence ID" value="XM_029377035.1"/>
</dbReference>